<protein>
    <submittedName>
        <fullName evidence="1">Uncharacterized protein</fullName>
    </submittedName>
</protein>
<keyword evidence="2" id="KW-1185">Reference proteome</keyword>
<reference evidence="1" key="1">
    <citation type="submission" date="2021-05" db="EMBL/GenBank/DDBJ databases">
        <authorList>
            <person name="Scholz U."/>
            <person name="Mascher M."/>
            <person name="Fiebig A."/>
        </authorList>
    </citation>
    <scope>NUCLEOTIDE SEQUENCE [LARGE SCALE GENOMIC DNA]</scope>
</reference>
<evidence type="ECO:0000313" key="1">
    <source>
        <dbReference type="EnsemblPlants" id="AVESA.00010b.r2.5DG0939920.1.CDS"/>
    </source>
</evidence>
<dbReference type="EnsemblPlants" id="AVESA.00010b.r2.5DG0939920.1">
    <property type="protein sequence ID" value="AVESA.00010b.r2.5DG0939920.1.CDS"/>
    <property type="gene ID" value="AVESA.00010b.r2.5DG0939920"/>
</dbReference>
<sequence>MAQAMVQSSRAKLRSAIQDKALKLSSVIVDDLQVMAKTLEVIEAGLVEAERRSLPHWLALVKVNTGYNVSEELVDEFEAVTRTPTTTMTPAAAQDWLKRVRKACYDISDMVDGMQSTPAGKMTSRMLPNLALNKKNRTANKAKDIKEELGKILENYSFDLICMSSPNDKVVQQTTTPEAEESEATIIGRDDCVKRIMAMVSSSTAGTIIIIPIVGLHGIGKTTLARMVFKHAHFQEYNSRVWVHVSPEFDLCGIAHSIIYQVLGGGGGGGGGGGEPSRHNSNGGKMEEDIMKRLHGLFAGKRVLIVIDDIWEQDPVQLCNLKQMLTSATAGNGKAVVIATTAFGSVARELCTGVPLSYYPPLLSDDMCWTIIKQASRFLPPPRSKRREMEQICQQIASSCGGLPALAREAGHALRGTYAADWRKRAARKTTPEASRNRIRFMMLCYMGMPQSMRLCFAYCAVLFLPAGHGIAKDDMVRQWAALDLVQPSGECSAIQVAEEYIKRLSEMSFLQATRLDSTSVVIMDARCGGHING</sequence>
<dbReference type="Proteomes" id="UP001732700">
    <property type="component" value="Chromosome 5D"/>
</dbReference>
<accession>A0ACD5YCY9</accession>
<proteinExistence type="predicted"/>
<name>A0ACD5YCY9_AVESA</name>
<organism evidence="1 2">
    <name type="scientific">Avena sativa</name>
    <name type="common">Oat</name>
    <dbReference type="NCBI Taxonomy" id="4498"/>
    <lineage>
        <taxon>Eukaryota</taxon>
        <taxon>Viridiplantae</taxon>
        <taxon>Streptophyta</taxon>
        <taxon>Embryophyta</taxon>
        <taxon>Tracheophyta</taxon>
        <taxon>Spermatophyta</taxon>
        <taxon>Magnoliopsida</taxon>
        <taxon>Liliopsida</taxon>
        <taxon>Poales</taxon>
        <taxon>Poaceae</taxon>
        <taxon>BOP clade</taxon>
        <taxon>Pooideae</taxon>
        <taxon>Poodae</taxon>
        <taxon>Poeae</taxon>
        <taxon>Poeae Chloroplast Group 1 (Aveneae type)</taxon>
        <taxon>Aveninae</taxon>
        <taxon>Avena</taxon>
    </lineage>
</organism>
<reference evidence="1" key="2">
    <citation type="submission" date="2025-09" db="UniProtKB">
        <authorList>
            <consortium name="EnsemblPlants"/>
        </authorList>
    </citation>
    <scope>IDENTIFICATION</scope>
</reference>
<evidence type="ECO:0000313" key="2">
    <source>
        <dbReference type="Proteomes" id="UP001732700"/>
    </source>
</evidence>